<evidence type="ECO:0000313" key="11">
    <source>
        <dbReference type="EMBL" id="KAJ3052718.1"/>
    </source>
</evidence>
<dbReference type="Gene3D" id="1.20.58.1970">
    <property type="match status" value="1"/>
</dbReference>
<accession>A0AAD5SGF7</accession>
<protein>
    <recommendedName>
        <fullName evidence="3">Conserved oligomeric Golgi complex subunit 4</fullName>
    </recommendedName>
    <alternativeName>
        <fullName evidence="8">Component of oligomeric Golgi complex 4</fullName>
    </alternativeName>
</protein>
<dbReference type="SMART" id="SM00762">
    <property type="entry name" value="Cog4"/>
    <property type="match status" value="1"/>
</dbReference>
<evidence type="ECO:0000256" key="7">
    <source>
        <dbReference type="ARBA" id="ARBA00023136"/>
    </source>
</evidence>
<dbReference type="GO" id="GO:0015031">
    <property type="term" value="P:protein transport"/>
    <property type="evidence" value="ECO:0007669"/>
    <property type="project" value="UniProtKB-KW"/>
</dbReference>
<dbReference type="Gene3D" id="1.10.287.1060">
    <property type="entry name" value="ESAT-6-like"/>
    <property type="match status" value="1"/>
</dbReference>
<comment type="subcellular location">
    <subcellularLocation>
        <location evidence="1">Golgi apparatus membrane</location>
        <topology evidence="1">Peripheral membrane protein</topology>
    </subcellularLocation>
</comment>
<dbReference type="EMBL" id="JADGJD010000272">
    <property type="protein sequence ID" value="KAJ3052718.1"/>
    <property type="molecule type" value="Genomic_DNA"/>
</dbReference>
<evidence type="ECO:0000313" key="12">
    <source>
        <dbReference type="Proteomes" id="UP001212841"/>
    </source>
</evidence>
<comment type="similarity">
    <text evidence="2">Belongs to the COG4 family.</text>
</comment>
<dbReference type="Proteomes" id="UP001212841">
    <property type="component" value="Unassembled WGS sequence"/>
</dbReference>
<dbReference type="Pfam" id="PF20662">
    <property type="entry name" value="COG4_C"/>
    <property type="match status" value="1"/>
</dbReference>
<evidence type="ECO:0000256" key="3">
    <source>
        <dbReference type="ARBA" id="ARBA00020975"/>
    </source>
</evidence>
<feature type="region of interest" description="Disordered" evidence="9">
    <location>
        <begin position="1"/>
        <end position="37"/>
    </location>
</feature>
<dbReference type="InterPro" id="IPR048680">
    <property type="entry name" value="COG4_N"/>
</dbReference>
<proteinExistence type="inferred from homology"/>
<evidence type="ECO:0000256" key="2">
    <source>
        <dbReference type="ARBA" id="ARBA00009215"/>
    </source>
</evidence>
<dbReference type="PANTHER" id="PTHR24016">
    <property type="entry name" value="CONSERVED OLIGOMERIC GOLGI COMPLEX SUBUNIT 4"/>
    <property type="match status" value="1"/>
</dbReference>
<feature type="domain" description="COG4 transport protein middle alpha-helical bundle" evidence="10">
    <location>
        <begin position="216"/>
        <end position="528"/>
    </location>
</feature>
<organism evidence="11 12">
    <name type="scientific">Rhizophlyctis rosea</name>
    <dbReference type="NCBI Taxonomy" id="64517"/>
    <lineage>
        <taxon>Eukaryota</taxon>
        <taxon>Fungi</taxon>
        <taxon>Fungi incertae sedis</taxon>
        <taxon>Chytridiomycota</taxon>
        <taxon>Chytridiomycota incertae sedis</taxon>
        <taxon>Chytridiomycetes</taxon>
        <taxon>Rhizophlyctidales</taxon>
        <taxon>Rhizophlyctidaceae</taxon>
        <taxon>Rhizophlyctis</taxon>
    </lineage>
</organism>
<evidence type="ECO:0000256" key="1">
    <source>
        <dbReference type="ARBA" id="ARBA00004395"/>
    </source>
</evidence>
<feature type="compositionally biased region" description="Polar residues" evidence="9">
    <location>
        <begin position="1"/>
        <end position="14"/>
    </location>
</feature>
<evidence type="ECO:0000256" key="9">
    <source>
        <dbReference type="SAM" id="MobiDB-lite"/>
    </source>
</evidence>
<evidence type="ECO:0000256" key="8">
    <source>
        <dbReference type="ARBA" id="ARBA00031340"/>
    </source>
</evidence>
<dbReference type="Pfam" id="PF20663">
    <property type="entry name" value="COG4_N"/>
    <property type="match status" value="1"/>
</dbReference>
<keyword evidence="5" id="KW-0653">Protein transport</keyword>
<keyword evidence="4" id="KW-0813">Transport</keyword>
<evidence type="ECO:0000259" key="10">
    <source>
        <dbReference type="SMART" id="SM00762"/>
    </source>
</evidence>
<keyword evidence="6" id="KW-0333">Golgi apparatus</keyword>
<evidence type="ECO:0000256" key="4">
    <source>
        <dbReference type="ARBA" id="ARBA00022448"/>
    </source>
</evidence>
<evidence type="ECO:0000256" key="5">
    <source>
        <dbReference type="ARBA" id="ARBA00022927"/>
    </source>
</evidence>
<dbReference type="AlphaFoldDB" id="A0AAD5SGF7"/>
<name>A0AAD5SGF7_9FUNG</name>
<keyword evidence="12" id="KW-1185">Reference proteome</keyword>
<sequence>MQPSPTTIAIQSPNPASPIKDVESAAGTPSASTAPPASLSLEELRTLTSIDDINLQLRLLSFEESQVDADLDALLGDRVNLEKGLQGLELLRPQIGILKDNANTLLNNISGTSQLAEKISDKVRQLDLEQSRVKATIKLVEDIQELKNCAHGAQQALRGKDYELAAQHIYRYLRFDPQVIESIFAGDAGDTLYFIDSTAPTSDLDNLNGASPLQALRESQRNLTDIVIDNFDHAVQGGDEDAIVRFFKLFPLIGQHEIGLDKFSAYICGIISRQCQDGMKGASEQVQRFYAGLLTRLFETIAMVIDRQEAMVETTYGPGRMLRVIQRLQREADIQSSIILDAFSEKRQLQRKLYDINLFETRRPPGAPKPDITLDPRELDIILGEIAIMSQRAQLFDRFIHIRAEENTEKLQDARAESGGEELSELDGDGDGLVKVSKLNERLQELMGNFVAMEEFFIRKSVEKAMKLEEYDQSSRMSSCVDDVFYILRGSIARATSTGDPDCVCAVINGVGRILEVDYISEFQKRLATAFSTTDARESKLNFVNPLNNIDVSCDYILKLTQQLEVDIPRAFPTASEPSLEKMKSCIDSLSEYSGSFRNMVKTWLENLFNQTIKPRLRPLLQQAYGDLKYVLSEAEYAEQDNTVLFVKRFVSGFGKIVESFQKLYTESNYNQTIIMTIEQVAKDWERHLIASQRFNQFGALRFDKDLRSVTGYLSGLTPWTTRDKFARLHQVSTLLNVESLAEVAEVINAKGGSVTWRLTVAEVRKVLGLRTDFTPDEITRLKLS</sequence>
<reference evidence="11" key="1">
    <citation type="submission" date="2020-05" db="EMBL/GenBank/DDBJ databases">
        <title>Phylogenomic resolution of chytrid fungi.</title>
        <authorList>
            <person name="Stajich J.E."/>
            <person name="Amses K."/>
            <person name="Simmons R."/>
            <person name="Seto K."/>
            <person name="Myers J."/>
            <person name="Bonds A."/>
            <person name="Quandt C.A."/>
            <person name="Barry K."/>
            <person name="Liu P."/>
            <person name="Grigoriev I."/>
            <person name="Longcore J.E."/>
            <person name="James T.Y."/>
        </authorList>
    </citation>
    <scope>NUCLEOTIDE SEQUENCE</scope>
    <source>
        <strain evidence="11">JEL0318</strain>
    </source>
</reference>
<comment type="caution">
    <text evidence="11">The sequence shown here is derived from an EMBL/GenBank/DDBJ whole genome shotgun (WGS) entry which is preliminary data.</text>
</comment>
<dbReference type="GO" id="GO:0000139">
    <property type="term" value="C:Golgi membrane"/>
    <property type="evidence" value="ECO:0007669"/>
    <property type="project" value="UniProtKB-SubCell"/>
</dbReference>
<dbReference type="InterPro" id="IPR013167">
    <property type="entry name" value="COG4_M"/>
</dbReference>
<dbReference type="InterPro" id="IPR048682">
    <property type="entry name" value="COG4"/>
</dbReference>
<gene>
    <name evidence="11" type="primary">COG4</name>
    <name evidence="11" type="ORF">HK097_005810</name>
</gene>
<dbReference type="InterPro" id="IPR048684">
    <property type="entry name" value="COG4_C"/>
</dbReference>
<feature type="compositionally biased region" description="Low complexity" evidence="9">
    <location>
        <begin position="24"/>
        <end position="37"/>
    </location>
</feature>
<evidence type="ECO:0000256" key="6">
    <source>
        <dbReference type="ARBA" id="ARBA00023034"/>
    </source>
</evidence>
<dbReference type="Pfam" id="PF08318">
    <property type="entry name" value="COG4_m"/>
    <property type="match status" value="1"/>
</dbReference>
<keyword evidence="7" id="KW-0472">Membrane</keyword>
<dbReference type="PANTHER" id="PTHR24016:SF0">
    <property type="entry name" value="CONSERVED OLIGOMERIC GOLGI COMPLEX SUBUNIT 4"/>
    <property type="match status" value="1"/>
</dbReference>